<sequence>MRPSAHVAGFLTGLTLVLGGAVLVAPAARADIPACTNMVRQTGVEVTDAVNTACTRGVHADLRGCADALGALGVPGGAATGACRLAANPPP</sequence>
<evidence type="ECO:0000313" key="2">
    <source>
        <dbReference type="Proteomes" id="UP000325849"/>
    </source>
</evidence>
<accession>A0A5N8V8Q0</accession>
<name>A0A5N8V8Q0_9ACTN</name>
<proteinExistence type="predicted"/>
<evidence type="ECO:0000313" key="1">
    <source>
        <dbReference type="EMBL" id="MPY31002.1"/>
    </source>
</evidence>
<dbReference type="AlphaFoldDB" id="A0A5N8V8Q0"/>
<protein>
    <submittedName>
        <fullName evidence="1">Uncharacterized protein</fullName>
    </submittedName>
</protein>
<dbReference type="RefSeq" id="WP_152885809.1">
    <property type="nucleotide sequence ID" value="NZ_JBHJTU010000050.1"/>
</dbReference>
<dbReference type="Proteomes" id="UP000325849">
    <property type="component" value="Unassembled WGS sequence"/>
</dbReference>
<organism evidence="1 2">
    <name type="scientific">Streptomyces adustus</name>
    <dbReference type="NCBI Taxonomy" id="1609272"/>
    <lineage>
        <taxon>Bacteria</taxon>
        <taxon>Bacillati</taxon>
        <taxon>Actinomycetota</taxon>
        <taxon>Actinomycetes</taxon>
        <taxon>Kitasatosporales</taxon>
        <taxon>Streptomycetaceae</taxon>
        <taxon>Streptomyces</taxon>
    </lineage>
</organism>
<reference evidence="1 2" key="1">
    <citation type="submission" date="2019-07" db="EMBL/GenBank/DDBJ databases">
        <title>New species of Amycolatopsis and Streptomyces.</title>
        <authorList>
            <person name="Duangmal K."/>
            <person name="Teo W.F.A."/>
            <person name="Lipun K."/>
        </authorList>
    </citation>
    <scope>NUCLEOTIDE SEQUENCE [LARGE SCALE GENOMIC DNA]</scope>
    <source>
        <strain evidence="1 2">NBRC 109810</strain>
    </source>
</reference>
<dbReference type="OrthoDB" id="4321011at2"/>
<comment type="caution">
    <text evidence="1">The sequence shown here is derived from an EMBL/GenBank/DDBJ whole genome shotgun (WGS) entry which is preliminary data.</text>
</comment>
<gene>
    <name evidence="1" type="ORF">FNH09_06625</name>
</gene>
<dbReference type="EMBL" id="VJZD01000017">
    <property type="protein sequence ID" value="MPY31002.1"/>
    <property type="molecule type" value="Genomic_DNA"/>
</dbReference>
<keyword evidence="2" id="KW-1185">Reference proteome</keyword>